<reference evidence="7" key="1">
    <citation type="journal article" date="2015" name="Genome Announc.">
        <title>Draft Genome Sequence of Tolypothrix boutellei Strain VB521301.</title>
        <authorList>
            <person name="Chandrababunaidu M.M."/>
            <person name="Singh D."/>
            <person name="Sen D."/>
            <person name="Bhan S."/>
            <person name="Das S."/>
            <person name="Gupta A."/>
            <person name="Adhikary S.P."/>
            <person name="Tripathy S."/>
        </authorList>
    </citation>
    <scope>NUCLEOTIDE SEQUENCE</scope>
    <source>
        <strain evidence="7">VB521301</strain>
    </source>
</reference>
<dbReference type="OrthoDB" id="9792564at2"/>
<dbReference type="NCBIfam" id="TIGR01903">
    <property type="entry name" value="cas5_csm4"/>
    <property type="match status" value="1"/>
</dbReference>
<dbReference type="GO" id="GO:0003723">
    <property type="term" value="F:RNA binding"/>
    <property type="evidence" value="ECO:0007669"/>
    <property type="project" value="UniProtKB-KW"/>
</dbReference>
<evidence type="ECO:0000313" key="7">
    <source>
        <dbReference type="EMBL" id="KIE12114.1"/>
    </source>
</evidence>
<sequence>MCCKIVKLDFGSNLAHFGELGIGIEQTSERVRSDTLFSAWISSYAKFFGKEDAGDLLDRLVKNPQSLFQLSSTFIYSKEGSRYTYYLPKPLLLPNGYPQNDLKFTKKYKKLNYLPLKIWHRWYQTQEGFTEDDEDELENYPEVSLALNKAGTFNYQKVYTISLVPKVAVDRTTRATNFYHTGFVQFLSKPDEDKQAGLYFIIKFPKPVDEKLVQRLKLALDLLGEEGLGGERSSGAGRFKPNWINEEEKEFEKDWKNILNPSEVNKNKPNYCLISLYWQNSLPDGLLDESAAYEIQERGGWIVSPFSGRQLRRQSLRMFTEGSVFPCSPLGELADVTPKEFHKYPDTHKIYRSGISFSLSINAPE</sequence>
<dbReference type="InterPro" id="IPR005510">
    <property type="entry name" value="Csm4"/>
</dbReference>
<dbReference type="GO" id="GO:0051607">
    <property type="term" value="P:defense response to virus"/>
    <property type="evidence" value="ECO:0007669"/>
    <property type="project" value="UniProtKB-KW"/>
</dbReference>
<dbReference type="Proteomes" id="UP000029738">
    <property type="component" value="Unassembled WGS sequence"/>
</dbReference>
<dbReference type="STRING" id="1479485.DA73_0211040"/>
<protein>
    <recommendedName>
        <fullName evidence="2">CRISPR system Cms protein Csm4</fullName>
    </recommendedName>
</protein>
<organism evidence="7">
    <name type="scientific">Tolypothrix bouteillei VB521301</name>
    <dbReference type="NCBI Taxonomy" id="1479485"/>
    <lineage>
        <taxon>Bacteria</taxon>
        <taxon>Bacillati</taxon>
        <taxon>Cyanobacteriota</taxon>
        <taxon>Cyanophyceae</taxon>
        <taxon>Nostocales</taxon>
        <taxon>Tolypothrichaceae</taxon>
        <taxon>Tolypothrix</taxon>
    </lineage>
</organism>
<evidence type="ECO:0000256" key="1">
    <source>
        <dbReference type="ARBA" id="ARBA00005772"/>
    </source>
</evidence>
<reference evidence="6" key="2">
    <citation type="submission" date="2019-11" db="EMBL/GenBank/DDBJ databases">
        <title>Improved Assembly of Tolypothrix boutellei genome.</title>
        <authorList>
            <person name="Sarangi A.N."/>
            <person name="Mukherjee M."/>
            <person name="Ghosh S."/>
            <person name="Singh D."/>
            <person name="Das A."/>
            <person name="Kant S."/>
            <person name="Prusty A."/>
            <person name="Tripathy S."/>
        </authorList>
    </citation>
    <scope>NUCLEOTIDE SEQUENCE</scope>
    <source>
        <strain evidence="6">VB521301</strain>
    </source>
</reference>
<dbReference type="EMBL" id="JHEG04000001">
    <property type="protein sequence ID" value="KAF3890573.1"/>
    <property type="molecule type" value="Genomic_DNA"/>
</dbReference>
<comment type="similarity">
    <text evidence="1">Belongs to the CRISPR-associated Csm4 family.</text>
</comment>
<dbReference type="RefSeq" id="WP_038085654.1">
    <property type="nucleotide sequence ID" value="NZ_JHEG04000001.1"/>
</dbReference>
<evidence type="ECO:0000256" key="2">
    <source>
        <dbReference type="ARBA" id="ARBA00016109"/>
    </source>
</evidence>
<evidence type="ECO:0000259" key="5">
    <source>
        <dbReference type="Pfam" id="PF17953"/>
    </source>
</evidence>
<dbReference type="AlphaFoldDB" id="A0A0C1R3I7"/>
<comment type="caution">
    <text evidence="7">The sequence shown here is derived from an EMBL/GenBank/DDBJ whole genome shotgun (WGS) entry which is preliminary data.</text>
</comment>
<keyword evidence="4" id="KW-0051">Antiviral defense</keyword>
<evidence type="ECO:0000313" key="6">
    <source>
        <dbReference type="EMBL" id="KAF3890573.1"/>
    </source>
</evidence>
<dbReference type="Pfam" id="PF17953">
    <property type="entry name" value="Csm4_C"/>
    <property type="match status" value="1"/>
</dbReference>
<accession>A0A0C1R3I7</accession>
<dbReference type="InterPro" id="IPR040932">
    <property type="entry name" value="Csm4_C"/>
</dbReference>
<evidence type="ECO:0000256" key="3">
    <source>
        <dbReference type="ARBA" id="ARBA00022884"/>
    </source>
</evidence>
<evidence type="ECO:0000313" key="8">
    <source>
        <dbReference type="Proteomes" id="UP000029738"/>
    </source>
</evidence>
<dbReference type="EMBL" id="JHEG02000037">
    <property type="protein sequence ID" value="KIE12114.1"/>
    <property type="molecule type" value="Genomic_DNA"/>
</dbReference>
<name>A0A0C1R3I7_9CYAN</name>
<keyword evidence="3" id="KW-0694">RNA-binding</keyword>
<gene>
    <name evidence="6" type="primary">csm4</name>
    <name evidence="7" type="ORF">DA73_0211040</name>
    <name evidence="6" type="ORF">DA73_0400037805</name>
</gene>
<proteinExistence type="inferred from homology"/>
<keyword evidence="8" id="KW-1185">Reference proteome</keyword>
<feature type="domain" description="Csm4 C-terminal" evidence="5">
    <location>
        <begin position="266"/>
        <end position="360"/>
    </location>
</feature>
<evidence type="ECO:0000256" key="4">
    <source>
        <dbReference type="ARBA" id="ARBA00023118"/>
    </source>
</evidence>